<evidence type="ECO:0000313" key="9">
    <source>
        <dbReference type="Proteomes" id="UP000813462"/>
    </source>
</evidence>
<feature type="domain" description="Exostosin GT47" evidence="7">
    <location>
        <begin position="404"/>
        <end position="684"/>
    </location>
</feature>
<dbReference type="Proteomes" id="UP000813462">
    <property type="component" value="Unassembled WGS sequence"/>
</dbReference>
<dbReference type="GO" id="GO:0000139">
    <property type="term" value="C:Golgi membrane"/>
    <property type="evidence" value="ECO:0007669"/>
    <property type="project" value="UniProtKB-SubCell"/>
</dbReference>
<evidence type="ECO:0000256" key="3">
    <source>
        <dbReference type="ARBA" id="ARBA00022676"/>
    </source>
</evidence>
<proteinExistence type="inferred from homology"/>
<keyword evidence="3" id="KW-0328">Glycosyltransferase</keyword>
<dbReference type="GO" id="GO:0016757">
    <property type="term" value="F:glycosyltransferase activity"/>
    <property type="evidence" value="ECO:0007669"/>
    <property type="project" value="UniProtKB-KW"/>
</dbReference>
<feature type="transmembrane region" description="Helical" evidence="6">
    <location>
        <begin position="104"/>
        <end position="126"/>
    </location>
</feature>
<accession>A0A978UB20</accession>
<protein>
    <recommendedName>
        <fullName evidence="7">Exostosin GT47 domain-containing protein</fullName>
    </recommendedName>
</protein>
<evidence type="ECO:0000256" key="1">
    <source>
        <dbReference type="ARBA" id="ARBA00004323"/>
    </source>
</evidence>
<keyword evidence="6" id="KW-0472">Membrane</keyword>
<comment type="caution">
    <text evidence="8">The sequence shown here is derived from an EMBL/GenBank/DDBJ whole genome shotgun (WGS) entry which is preliminary data.</text>
</comment>
<feature type="transmembrane region" description="Helical" evidence="6">
    <location>
        <begin position="789"/>
        <end position="810"/>
    </location>
</feature>
<feature type="domain" description="Exostosin GT47" evidence="7">
    <location>
        <begin position="1150"/>
        <end position="1432"/>
    </location>
</feature>
<evidence type="ECO:0000256" key="5">
    <source>
        <dbReference type="ARBA" id="ARBA00023034"/>
    </source>
</evidence>
<dbReference type="PANTHER" id="PTHR11062:SF210">
    <property type="entry name" value="EXOSTOSIN FAMILY PROTEIN"/>
    <property type="match status" value="1"/>
</dbReference>
<comment type="subcellular location">
    <subcellularLocation>
        <location evidence="1">Golgi apparatus membrane</location>
        <topology evidence="1">Single-pass type II membrane protein</topology>
    </subcellularLocation>
</comment>
<dbReference type="Pfam" id="PF03016">
    <property type="entry name" value="Exostosin_GT47"/>
    <property type="match status" value="2"/>
</dbReference>
<evidence type="ECO:0000256" key="4">
    <source>
        <dbReference type="ARBA" id="ARBA00022968"/>
    </source>
</evidence>
<dbReference type="EMBL" id="JAEACU010000012">
    <property type="protein sequence ID" value="KAH7511963.1"/>
    <property type="molecule type" value="Genomic_DNA"/>
</dbReference>
<organism evidence="8 9">
    <name type="scientific">Ziziphus jujuba var. spinosa</name>
    <dbReference type="NCBI Taxonomy" id="714518"/>
    <lineage>
        <taxon>Eukaryota</taxon>
        <taxon>Viridiplantae</taxon>
        <taxon>Streptophyta</taxon>
        <taxon>Embryophyta</taxon>
        <taxon>Tracheophyta</taxon>
        <taxon>Spermatophyta</taxon>
        <taxon>Magnoliopsida</taxon>
        <taxon>eudicotyledons</taxon>
        <taxon>Gunneridae</taxon>
        <taxon>Pentapetalae</taxon>
        <taxon>rosids</taxon>
        <taxon>fabids</taxon>
        <taxon>Rosales</taxon>
        <taxon>Rhamnaceae</taxon>
        <taxon>Paliureae</taxon>
        <taxon>Ziziphus</taxon>
    </lineage>
</organism>
<keyword evidence="3" id="KW-0808">Transferase</keyword>
<dbReference type="PANTHER" id="PTHR11062">
    <property type="entry name" value="EXOSTOSIN HEPARAN SULFATE GLYCOSYLTRANSFERASE -RELATED"/>
    <property type="match status" value="1"/>
</dbReference>
<dbReference type="InterPro" id="IPR040911">
    <property type="entry name" value="Exostosin_GT47"/>
</dbReference>
<comment type="similarity">
    <text evidence="2">Belongs to the glycosyltransferase 47 family.</text>
</comment>
<keyword evidence="6" id="KW-1133">Transmembrane helix</keyword>
<name>A0A978UB20_ZIZJJ</name>
<gene>
    <name evidence="8" type="ORF">FEM48_Zijuj12G0039700</name>
</gene>
<reference evidence="8" key="1">
    <citation type="journal article" date="2021" name="Front. Plant Sci.">
        <title>Chromosome-Scale Genome Assembly for Chinese Sour Jujube and Insights Into Its Genome Evolution and Domestication Signature.</title>
        <authorList>
            <person name="Shen L.-Y."/>
            <person name="Luo H."/>
            <person name="Wang X.-L."/>
            <person name="Wang X.-M."/>
            <person name="Qiu X.-J."/>
            <person name="Liu H."/>
            <person name="Zhou S.-S."/>
            <person name="Jia K.-H."/>
            <person name="Nie S."/>
            <person name="Bao Y.-T."/>
            <person name="Zhang R.-G."/>
            <person name="Yun Q.-Z."/>
            <person name="Chai Y.-H."/>
            <person name="Lu J.-Y."/>
            <person name="Li Y."/>
            <person name="Zhao S.-W."/>
            <person name="Mao J.-F."/>
            <person name="Jia S.-G."/>
            <person name="Mao Y.-M."/>
        </authorList>
    </citation>
    <scope>NUCLEOTIDE SEQUENCE</scope>
    <source>
        <strain evidence="8">AT0</strain>
        <tissue evidence="8">Leaf</tissue>
    </source>
</reference>
<keyword evidence="4" id="KW-0735">Signal-anchor</keyword>
<evidence type="ECO:0000256" key="6">
    <source>
        <dbReference type="SAM" id="Phobius"/>
    </source>
</evidence>
<evidence type="ECO:0000256" key="2">
    <source>
        <dbReference type="ARBA" id="ARBA00010271"/>
    </source>
</evidence>
<dbReference type="InterPro" id="IPR004263">
    <property type="entry name" value="Exostosin"/>
</dbReference>
<evidence type="ECO:0000259" key="7">
    <source>
        <dbReference type="Pfam" id="PF03016"/>
    </source>
</evidence>
<sequence length="1482" mass="170070">MGEPVVEFSDEDFGEVLWLGELPFCIALRKDVQKSRGSQNAEQKRRREGEQVRNWFSSKALRMFLSWTWRVFEVVLTELSVAIFQDMDIALLALRLFHVEIRRLMLIVSLVVSFLLVSQCFALPYVRTFYFSSAKKDSTSSVVDNVANSNNLESENFYAVDSLPFDVDASELEEVGGYENEFKQVDAVYKLAPDTDSNSHKELIFGNIVSVGGRAQTGAHRSIDNISTMEKATDSLAKAIKITDNHEIGNASKTSLSSISSEARNKAVSGVSQGVFMKGMRNLNSDAVGNDKKTIERRNEEKETELLRSDLPTLNDSLTAASTSVSMRWAKQATTIYEMKSLLLQSPLSSNSMRPRVSSVRDRELLSAKLEIENAPVIRNSPGLAASVFRNVSMFKRSYELMERILKVYVYKEGEKPVFHNPRMRGIYASEGWFMKLMEGNKKFVVKDPKKAHLFYLPFSSQMLRIALSGQNYNGMKDLERYLKSYVELIAGKYRFWNRTGGADHFLVACHDWASQITRQYTRNCIRALCNANIGKGFKLGKDTTLPVTYIRSMMDPLKDVGGKPASERSILAFFAGSLHGYLRPFLLHYWENKEEDMKIFGPMSRDIEGKRLYREYMKSSKYCICARGYEVHTPRVVESIFYECVPVIISDNYVPPFFEVLKWEEFAVFIQEKDVPNLRNILLSIPQKKYVAMHSRVKMVQQHFFWHKNPVKYDLFHMILHSIWYNRVDQFDSSSSVLDPPEIGSWKNQAQAVAQNEQMTSASLSIEFGMEYPFLYFRKLCHNRTRRWLFLVGIVAVTHLLFQSLLLPYGNALLSLLPDHDDPTYVKNEFPTVGSSTKPVMVRNPLTVNASDLIDPSVIVRLEGYADKVEAGGIGFDSGLIGNERIKYKGNGLHDTSEHVVDRDVDNSYPTKEDGSKRFKEMNFASEGKGLHNTSENAVDKDVDNNYPTKEVLGMNGSLVLVSVENKESGSILNKADKDIEHQFVEQQIVKPNHKVSLENNVSLTVKKRESDFHTSFQSSPLASLPSTLNDTSILKTLTSGNNVSSGLASQERDLVNLGNHSLTMTIPGIKKMRSEMPPKSRTSIHEMNHILLRHPRSMKPRRSSVRDQEIVAVKKEIMHAPNAINDQELFAPLFRNVSMFKRSYELMERTFKVYVYRDGVKPIFHLPIMKGLYASEGWFMKLMEGNKQFVVKDPRRAHLFYMPFSSRMLEYTLYVRNSHNRTNLRQYLKDYSEKIAAKYPYWNRTDGADHFLVACHDWAPYETRHHMERCIKALCNADVTQGFKIGRDVSLPETYVRSARNPLRDLGGKPPSRRHILAFYAGNMHGYLRPILLKYWKDKDPDMKIFGPMPPGVASKMNYIQHMKSSKYCICPKGYEVNSPRIVEAIFYECVPVIISDNFVPPFFEVLNWEAFSLIIPEEDIPRLKDILHSVPKEKYLELQLAVRKVQKHFLWHAKPLKYDLFHMTLHSIWYSRVLQTKLR</sequence>
<evidence type="ECO:0000313" key="8">
    <source>
        <dbReference type="EMBL" id="KAH7511963.1"/>
    </source>
</evidence>
<keyword evidence="6" id="KW-0812">Transmembrane</keyword>
<keyword evidence="5" id="KW-0333">Golgi apparatus</keyword>